<dbReference type="Pfam" id="PF13193">
    <property type="entry name" value="AMP-binding_C"/>
    <property type="match status" value="1"/>
</dbReference>
<dbReference type="RefSeq" id="WP_097280739.1">
    <property type="nucleotide sequence ID" value="NZ_OCNJ01000009.1"/>
</dbReference>
<dbReference type="PANTHER" id="PTHR43767">
    <property type="entry name" value="LONG-CHAIN-FATTY-ACID--COA LIGASE"/>
    <property type="match status" value="1"/>
</dbReference>
<dbReference type="GO" id="GO:0016878">
    <property type="term" value="F:acid-thiol ligase activity"/>
    <property type="evidence" value="ECO:0007669"/>
    <property type="project" value="UniProtKB-ARBA"/>
</dbReference>
<dbReference type="Gene3D" id="3.40.50.12780">
    <property type="entry name" value="N-terminal domain of ligase-like"/>
    <property type="match status" value="1"/>
</dbReference>
<dbReference type="Gene3D" id="3.30.300.30">
    <property type="match status" value="1"/>
</dbReference>
<dbReference type="AlphaFoldDB" id="A0A286GVQ4"/>
<dbReference type="InterPro" id="IPR020845">
    <property type="entry name" value="AMP-binding_CS"/>
</dbReference>
<protein>
    <submittedName>
        <fullName evidence="3">Acyl-CoA synthetase (AMP-forming)/AMP-acid ligase II</fullName>
    </submittedName>
</protein>
<dbReference type="PROSITE" id="PS00455">
    <property type="entry name" value="AMP_BINDING"/>
    <property type="match status" value="1"/>
</dbReference>
<dbReference type="EMBL" id="OCNJ01000009">
    <property type="protein sequence ID" value="SOD99581.1"/>
    <property type="molecule type" value="Genomic_DNA"/>
</dbReference>
<dbReference type="Pfam" id="PF00501">
    <property type="entry name" value="AMP-binding"/>
    <property type="match status" value="1"/>
</dbReference>
<dbReference type="PANTHER" id="PTHR43767:SF1">
    <property type="entry name" value="NONRIBOSOMAL PEPTIDE SYNTHASE PES1 (EUROFUNG)-RELATED"/>
    <property type="match status" value="1"/>
</dbReference>
<sequence>MSGGGDDTVDLAAFPRRIHELPDRWRRERPAAPALVDFDGRELDYAALGDAVDAAERVLREAGVRGGDRVMLLNENSVATGAFLFACSRLDAWAVLLNARLAAPEVARIRDHCRPRAMVFTHLCSRDAARHGTDAGAAEVTDPGFGAVLVAGGLEAEPEPVSDDPAGQVAAMIYTSGTTGQPKGVMLTHRNVLFIAIVSGRQRALGPDDRVYAVLPISHVFGLASTFLGTVNAGGCLVLVPKFDPAHLADALAGGVTVFQGVPAMYAKLLEYLEGAGRTLEVPRLRYMSSGGAPLDLDWKRRIEARFGLALNNGYGLTEASPTVSQTRIDGRRDDDSIGPALPGLEVRIVDPEGRDVPEGEVGELWARGPNIMKGYYRDPAATAVAVTPDGWLKTGDLCRRDPDGALFLVGRAKELIIRSGFNVYPPEVETALNAHPAVTHSAVVGRRVSGNEEVIAFVEAVPGSGVDEAALKDFVKDRLAPYKRPQRIFVVDAMPASATGKVQKHRLTLLAEEMCTADEETGA</sequence>
<feature type="domain" description="AMP-dependent synthetase/ligase" evidence="1">
    <location>
        <begin position="24"/>
        <end position="377"/>
    </location>
</feature>
<evidence type="ECO:0000313" key="3">
    <source>
        <dbReference type="EMBL" id="SOD99581.1"/>
    </source>
</evidence>
<evidence type="ECO:0000313" key="4">
    <source>
        <dbReference type="Proteomes" id="UP000219621"/>
    </source>
</evidence>
<reference evidence="3 4" key="1">
    <citation type="submission" date="2017-09" db="EMBL/GenBank/DDBJ databases">
        <authorList>
            <person name="Ehlers B."/>
            <person name="Leendertz F.H."/>
        </authorList>
    </citation>
    <scope>NUCLEOTIDE SEQUENCE [LARGE SCALE GENOMIC DNA]</scope>
    <source>
        <strain evidence="3 4">USBA 140</strain>
    </source>
</reference>
<proteinExistence type="predicted"/>
<dbReference type="InterPro" id="IPR050237">
    <property type="entry name" value="ATP-dep_AMP-bd_enzyme"/>
</dbReference>
<accession>A0A286GVQ4</accession>
<dbReference type="SUPFAM" id="SSF56801">
    <property type="entry name" value="Acetyl-CoA synthetase-like"/>
    <property type="match status" value="1"/>
</dbReference>
<feature type="domain" description="AMP-binding enzyme C-terminal" evidence="2">
    <location>
        <begin position="428"/>
        <end position="502"/>
    </location>
</feature>
<dbReference type="InterPro" id="IPR000873">
    <property type="entry name" value="AMP-dep_synth/lig_dom"/>
</dbReference>
<keyword evidence="3" id="KW-0436">Ligase</keyword>
<evidence type="ECO:0000259" key="1">
    <source>
        <dbReference type="Pfam" id="PF00501"/>
    </source>
</evidence>
<evidence type="ECO:0000259" key="2">
    <source>
        <dbReference type="Pfam" id="PF13193"/>
    </source>
</evidence>
<dbReference type="InterPro" id="IPR025110">
    <property type="entry name" value="AMP-bd_C"/>
</dbReference>
<dbReference type="InterPro" id="IPR045851">
    <property type="entry name" value="AMP-bd_C_sf"/>
</dbReference>
<dbReference type="Proteomes" id="UP000219621">
    <property type="component" value="Unassembled WGS sequence"/>
</dbReference>
<dbReference type="OrthoDB" id="9803968at2"/>
<name>A0A286GVQ4_9PROT</name>
<dbReference type="InterPro" id="IPR042099">
    <property type="entry name" value="ANL_N_sf"/>
</dbReference>
<keyword evidence="4" id="KW-1185">Reference proteome</keyword>
<organism evidence="3 4">
    <name type="scientific">Caenispirillum bisanense</name>
    <dbReference type="NCBI Taxonomy" id="414052"/>
    <lineage>
        <taxon>Bacteria</taxon>
        <taxon>Pseudomonadati</taxon>
        <taxon>Pseudomonadota</taxon>
        <taxon>Alphaproteobacteria</taxon>
        <taxon>Rhodospirillales</taxon>
        <taxon>Novispirillaceae</taxon>
        <taxon>Caenispirillum</taxon>
    </lineage>
</organism>
<gene>
    <name evidence="3" type="ORF">SAMN05421508_10974</name>
</gene>